<feature type="transmembrane region" description="Helical" evidence="1">
    <location>
        <begin position="99"/>
        <end position="121"/>
    </location>
</feature>
<dbReference type="InterPro" id="IPR012373">
    <property type="entry name" value="Ferrdict_sens_TM"/>
</dbReference>
<organism evidence="4 5">
    <name type="scientific">Novosphingobium organovorum</name>
    <dbReference type="NCBI Taxonomy" id="2930092"/>
    <lineage>
        <taxon>Bacteria</taxon>
        <taxon>Pseudomonadati</taxon>
        <taxon>Pseudomonadota</taxon>
        <taxon>Alphaproteobacteria</taxon>
        <taxon>Sphingomonadales</taxon>
        <taxon>Sphingomonadaceae</taxon>
        <taxon>Novosphingobium</taxon>
    </lineage>
</organism>
<evidence type="ECO:0000313" key="5">
    <source>
        <dbReference type="Proteomes" id="UP001162881"/>
    </source>
</evidence>
<keyword evidence="1" id="KW-0812">Transmembrane</keyword>
<accession>A0ABT0BBY3</accession>
<dbReference type="Proteomes" id="UP001162881">
    <property type="component" value="Unassembled WGS sequence"/>
</dbReference>
<name>A0ABT0BBY3_9SPHN</name>
<keyword evidence="1" id="KW-0472">Membrane</keyword>
<evidence type="ECO:0000313" key="4">
    <source>
        <dbReference type="EMBL" id="MCJ2182554.1"/>
    </source>
</evidence>
<evidence type="ECO:0000259" key="3">
    <source>
        <dbReference type="Pfam" id="PF16220"/>
    </source>
</evidence>
<sequence length="360" mass="38748">MADSGADTPDMARRVQAAEWLQRLDEGAFTAHEQDAFDAWLALPANADALVAMQGLLQALGAIGEERDVITMRKEALCDFEEPGRQRRRGVRGVWRGRAVPLAIAASLVLAVLGAMTMVSWSAPWGPLWGDTRYATQVGERRAFALDDGSQITLDGNSAVQVAFDRHARSIVLERGRARFTVAKDAARPFTVTAGNRTVLAIGTSFSVEMLGSQVHVRLFEGKVSVLTGRQPDKAALLLARPGHFPLAGVPDMVPGEELVAPAGQPVAPTITHFRVATGDTWESGELVFEDTPLAQAVERVNRYASQPVRLGSGDVAGIRVNGVFQAGDTRAFTDGLTALYPLLVEHTDQGLRIVRRPAP</sequence>
<dbReference type="InterPro" id="IPR006860">
    <property type="entry name" value="FecR"/>
</dbReference>
<dbReference type="RefSeq" id="WP_244018604.1">
    <property type="nucleotide sequence ID" value="NZ_JALHLF010000020.1"/>
</dbReference>
<reference evidence="4" key="1">
    <citation type="submission" date="2022-03" db="EMBL/GenBank/DDBJ databases">
        <title>Identification of a novel bacterium isolated from mangrove sediments.</title>
        <authorList>
            <person name="Pan X."/>
        </authorList>
    </citation>
    <scope>NUCLEOTIDE SEQUENCE</scope>
    <source>
        <strain evidence="4">B1949</strain>
    </source>
</reference>
<keyword evidence="1" id="KW-1133">Transmembrane helix</keyword>
<evidence type="ECO:0000256" key="1">
    <source>
        <dbReference type="SAM" id="Phobius"/>
    </source>
</evidence>
<dbReference type="Pfam" id="PF16220">
    <property type="entry name" value="DUF4880"/>
    <property type="match status" value="1"/>
</dbReference>
<protein>
    <submittedName>
        <fullName evidence="4">FecR domain-containing protein</fullName>
    </submittedName>
</protein>
<evidence type="ECO:0000259" key="2">
    <source>
        <dbReference type="Pfam" id="PF04773"/>
    </source>
</evidence>
<feature type="domain" description="FecR protein" evidence="2">
    <location>
        <begin position="133"/>
        <end position="224"/>
    </location>
</feature>
<dbReference type="PIRSF" id="PIRSF018266">
    <property type="entry name" value="FecR"/>
    <property type="match status" value="1"/>
</dbReference>
<dbReference type="PANTHER" id="PTHR30273:SF2">
    <property type="entry name" value="PROTEIN FECR"/>
    <property type="match status" value="1"/>
</dbReference>
<dbReference type="EMBL" id="JALHLF010000020">
    <property type="protein sequence ID" value="MCJ2182554.1"/>
    <property type="molecule type" value="Genomic_DNA"/>
</dbReference>
<gene>
    <name evidence="4" type="ORF">MTR62_07595</name>
</gene>
<feature type="domain" description="FecR N-terminal" evidence="3">
    <location>
        <begin position="16"/>
        <end position="54"/>
    </location>
</feature>
<proteinExistence type="predicted"/>
<dbReference type="PANTHER" id="PTHR30273">
    <property type="entry name" value="PERIPLASMIC SIGNAL SENSOR AND SIGMA FACTOR ACTIVATOR FECR-RELATED"/>
    <property type="match status" value="1"/>
</dbReference>
<comment type="caution">
    <text evidence="4">The sequence shown here is derived from an EMBL/GenBank/DDBJ whole genome shotgun (WGS) entry which is preliminary data.</text>
</comment>
<dbReference type="InterPro" id="IPR032623">
    <property type="entry name" value="FecR_N"/>
</dbReference>
<keyword evidence="5" id="KW-1185">Reference proteome</keyword>
<dbReference type="Pfam" id="PF04773">
    <property type="entry name" value="FecR"/>
    <property type="match status" value="1"/>
</dbReference>
<dbReference type="Gene3D" id="2.60.120.1440">
    <property type="match status" value="1"/>
</dbReference>